<keyword evidence="9 12" id="KW-0808">Transferase</keyword>
<comment type="caution">
    <text evidence="15">The sequence shown here is derived from an EMBL/GenBank/DDBJ whole genome shotgun (WGS) entry which is preliminary data.</text>
</comment>
<evidence type="ECO:0000256" key="4">
    <source>
        <dbReference type="ARBA" id="ARBA00009786"/>
    </source>
</evidence>
<dbReference type="InterPro" id="IPR028979">
    <property type="entry name" value="Ser_kin/Pase_Hpr-like_N_sf"/>
</dbReference>
<dbReference type="InterPro" id="IPR050500">
    <property type="entry name" value="Phos_Acetyltrans/Butyryltrans"/>
</dbReference>
<dbReference type="SUPFAM" id="SSF52540">
    <property type="entry name" value="P-loop containing nucleoside triphosphate hydrolases"/>
    <property type="match status" value="1"/>
</dbReference>
<evidence type="ECO:0000256" key="1">
    <source>
        <dbReference type="ARBA" id="ARBA00004496"/>
    </source>
</evidence>
<dbReference type="Gene3D" id="3.40.50.10950">
    <property type="match status" value="1"/>
</dbReference>
<dbReference type="InterPro" id="IPR042112">
    <property type="entry name" value="P_AcTrfase_dom2"/>
</dbReference>
<dbReference type="NCBIfam" id="NF007233">
    <property type="entry name" value="PRK09653.1"/>
    <property type="match status" value="1"/>
</dbReference>
<evidence type="ECO:0000259" key="14">
    <source>
        <dbReference type="Pfam" id="PF07085"/>
    </source>
</evidence>
<evidence type="ECO:0000256" key="3">
    <source>
        <dbReference type="ARBA" id="ARBA00008756"/>
    </source>
</evidence>
<dbReference type="InterPro" id="IPR016475">
    <property type="entry name" value="P-Actrans_bac"/>
</dbReference>
<comment type="domain">
    <text evidence="12">The N-terminal region seems to be important for proper quaternary structure. The C-terminal region contains the substrate-binding site.</text>
</comment>
<keyword evidence="10 12" id="KW-0012">Acyltransferase</keyword>
<gene>
    <name evidence="15" type="primary">pta</name>
    <name evidence="15" type="ORF">GCM10023095_12680</name>
</gene>
<keyword evidence="8 12" id="KW-0963">Cytoplasm</keyword>
<reference evidence="16" key="1">
    <citation type="journal article" date="2019" name="Int. J. Syst. Evol. Microbiol.">
        <title>The Global Catalogue of Microorganisms (GCM) 10K type strain sequencing project: providing services to taxonomists for standard genome sequencing and annotation.</title>
        <authorList>
            <consortium name="The Broad Institute Genomics Platform"/>
            <consortium name="The Broad Institute Genome Sequencing Center for Infectious Disease"/>
            <person name="Wu L."/>
            <person name="Ma J."/>
        </authorList>
    </citation>
    <scope>NUCLEOTIDE SEQUENCE [LARGE SCALE GENOMIC DNA]</scope>
    <source>
        <strain evidence="16">JCM 32226</strain>
    </source>
</reference>
<sequence>MERHGVNVSFFKPVAQPRPGHSGPETSTAVIRAGSNITPPEPLSLAYAENMITSSNTAILLEEIVALYESHVKESGAEVVVVEGLVPVDKQPFANKLNYDIATALDADMVFVTHPGNDSSQKLKERIELACSNFGGINNKRIVGCIINKVGAPVDEHGVTRPDLTEMFEAHHSGGELASNLEVLQFFGKSPLRILGCIPWNTQLIAPRAKDLAKHLNASTIHEGELTLRRLNQVTFCARSIHNMVEHFRPGSLLVTSGDRSDVIVSACLAAMNGVKLGALLLTGGYHPEPQVMALCQQAMATGLPILMTSTNTWQTAVSLQNFNVEIPADDVTRIKLVQDYVAGHIDKHWIESLTAVSTRSRLLSPPAFRYQLTELARKANKRIVLPEGDEPRTVKAAAICAERGIARPVLLGNPDEIRRVAEQQGVVLNDRVEIIDPAVARERYVPRLVELRKAKGITEVVAREQLEDNVVLGTMMLERNEVDGLVSGAVHTTANTIRPPLQIIKTAPGSSLVSSIFFMLLPDQVLVYGDCAINPDPNAEQLAEIAIQSADSAAAFGIEPRVAMISYSTGTSGAGADVDKVREATRLAKEKRPDLIVDGPLQYDAAIMADVALSKAPNSPVAGKATVFVFPDLNTGNTTYKAVQRSADLVSIGPMLQGMRKPVNDLSRGALVDDIVYTIALTAIQAEQAVQAGQAN</sequence>
<comment type="catalytic activity">
    <reaction evidence="12">
        <text>acetyl-CoA + phosphate = acetyl phosphate + CoA</text>
        <dbReference type="Rhea" id="RHEA:19521"/>
        <dbReference type="ChEBI" id="CHEBI:22191"/>
        <dbReference type="ChEBI" id="CHEBI:43474"/>
        <dbReference type="ChEBI" id="CHEBI:57287"/>
        <dbReference type="ChEBI" id="CHEBI:57288"/>
        <dbReference type="EC" id="2.3.1.8"/>
    </reaction>
</comment>
<dbReference type="Proteomes" id="UP001501321">
    <property type="component" value="Unassembled WGS sequence"/>
</dbReference>
<organism evidence="15 16">
    <name type="scientific">Pseudaeromonas paramecii</name>
    <dbReference type="NCBI Taxonomy" id="2138166"/>
    <lineage>
        <taxon>Bacteria</taxon>
        <taxon>Pseudomonadati</taxon>
        <taxon>Pseudomonadota</taxon>
        <taxon>Gammaproteobacteria</taxon>
        <taxon>Aeromonadales</taxon>
        <taxon>Aeromonadaceae</taxon>
        <taxon>Pseudaeromonas</taxon>
    </lineage>
</organism>
<dbReference type="InterPro" id="IPR042113">
    <property type="entry name" value="P_AcTrfase_dom1"/>
</dbReference>
<dbReference type="PANTHER" id="PTHR43356:SF3">
    <property type="entry name" value="PHOSPHATE ACETYLTRANSFERASE"/>
    <property type="match status" value="1"/>
</dbReference>
<dbReference type="EMBL" id="BAABFC010000009">
    <property type="protein sequence ID" value="GAA4496917.1"/>
    <property type="molecule type" value="Genomic_DNA"/>
</dbReference>
<evidence type="ECO:0000256" key="2">
    <source>
        <dbReference type="ARBA" id="ARBA00004989"/>
    </source>
</evidence>
<dbReference type="NCBIfam" id="TIGR00651">
    <property type="entry name" value="pta"/>
    <property type="match status" value="1"/>
</dbReference>
<comment type="pathway">
    <text evidence="2 12">Metabolic intermediate biosynthesis; acetyl-CoA biosynthesis; acetyl-CoA from acetate: step 2/2.</text>
</comment>
<proteinExistence type="inferred from homology"/>
<dbReference type="SUPFAM" id="SSF53659">
    <property type="entry name" value="Isocitrate/Isopropylmalate dehydrogenase-like"/>
    <property type="match status" value="1"/>
</dbReference>
<evidence type="ECO:0000256" key="11">
    <source>
        <dbReference type="ARBA" id="ARBA00031108"/>
    </source>
</evidence>
<dbReference type="Pfam" id="PF07085">
    <property type="entry name" value="DRTGG"/>
    <property type="match status" value="1"/>
</dbReference>
<evidence type="ECO:0000313" key="16">
    <source>
        <dbReference type="Proteomes" id="UP001501321"/>
    </source>
</evidence>
<accession>A0ABP8Q3F9</accession>
<evidence type="ECO:0000313" key="15">
    <source>
        <dbReference type="EMBL" id="GAA4496917.1"/>
    </source>
</evidence>
<dbReference type="Pfam" id="PF01515">
    <property type="entry name" value="PTA_PTB"/>
    <property type="match status" value="1"/>
</dbReference>
<comment type="similarity">
    <text evidence="3 12">In the C-terminal section; belongs to the phosphate acetyltransferase and butyryltransferase family.</text>
</comment>
<evidence type="ECO:0000256" key="7">
    <source>
        <dbReference type="ARBA" id="ARBA00021528"/>
    </source>
</evidence>
<evidence type="ECO:0000256" key="8">
    <source>
        <dbReference type="ARBA" id="ARBA00022490"/>
    </source>
</evidence>
<dbReference type="InterPro" id="IPR004614">
    <property type="entry name" value="P_AcTrfase"/>
</dbReference>
<dbReference type="Gene3D" id="3.40.1390.20">
    <property type="entry name" value="HprK N-terminal domain-like"/>
    <property type="match status" value="1"/>
</dbReference>
<feature type="domain" description="Phosphate acetyl/butaryl transferase" evidence="13">
    <location>
        <begin position="369"/>
        <end position="684"/>
    </location>
</feature>
<evidence type="ECO:0000256" key="12">
    <source>
        <dbReference type="PIRNR" id="PIRNR006107"/>
    </source>
</evidence>
<dbReference type="Gene3D" id="3.40.50.10750">
    <property type="entry name" value="Isocitrate/Isopropylmalate dehydrogenase-like"/>
    <property type="match status" value="1"/>
</dbReference>
<dbReference type="PIRSF" id="PIRSF006107">
    <property type="entry name" value="PhpActrans_proteobac"/>
    <property type="match status" value="1"/>
</dbReference>
<dbReference type="PANTHER" id="PTHR43356">
    <property type="entry name" value="PHOSPHATE ACETYLTRANSFERASE"/>
    <property type="match status" value="1"/>
</dbReference>
<dbReference type="NCBIfam" id="NF004167">
    <property type="entry name" value="PRK05632.1"/>
    <property type="match status" value="1"/>
</dbReference>
<dbReference type="SUPFAM" id="SSF75138">
    <property type="entry name" value="HprK N-terminal domain-like"/>
    <property type="match status" value="1"/>
</dbReference>
<comment type="function">
    <text evidence="12">Involved in acetate metabolism.</text>
</comment>
<dbReference type="InterPro" id="IPR002505">
    <property type="entry name" value="PTA_PTB"/>
</dbReference>
<feature type="domain" description="DRTGG" evidence="14">
    <location>
        <begin position="211"/>
        <end position="321"/>
    </location>
</feature>
<dbReference type="Pfam" id="PF13500">
    <property type="entry name" value="AAA_26"/>
    <property type="match status" value="1"/>
</dbReference>
<dbReference type="InterPro" id="IPR010766">
    <property type="entry name" value="DRTGG"/>
</dbReference>
<evidence type="ECO:0000256" key="5">
    <source>
        <dbReference type="ARBA" id="ARBA00011643"/>
    </source>
</evidence>
<comment type="similarity">
    <text evidence="4 12">In the N-terminal section; belongs to the CobB/CobQ family.</text>
</comment>
<protein>
    <recommendedName>
        <fullName evidence="7 12">Phosphate acetyltransferase</fullName>
        <ecNumber evidence="6 12">2.3.1.8</ecNumber>
    </recommendedName>
    <alternativeName>
        <fullName evidence="11 12">Phosphotransacetylase</fullName>
    </alternativeName>
</protein>
<dbReference type="InterPro" id="IPR027417">
    <property type="entry name" value="P-loop_NTPase"/>
</dbReference>
<evidence type="ECO:0000259" key="13">
    <source>
        <dbReference type="Pfam" id="PF01515"/>
    </source>
</evidence>
<evidence type="ECO:0000256" key="9">
    <source>
        <dbReference type="ARBA" id="ARBA00022679"/>
    </source>
</evidence>
<comment type="subunit">
    <text evidence="5">Homohexamer.</text>
</comment>
<name>A0ABP8Q3F9_9GAMM</name>
<dbReference type="EC" id="2.3.1.8" evidence="6 12"/>
<comment type="subcellular location">
    <subcellularLocation>
        <location evidence="1 12">Cytoplasm</location>
    </subcellularLocation>
</comment>
<dbReference type="Gene3D" id="3.40.50.300">
    <property type="entry name" value="P-loop containing nucleotide triphosphate hydrolases"/>
    <property type="match status" value="1"/>
</dbReference>
<evidence type="ECO:0000256" key="6">
    <source>
        <dbReference type="ARBA" id="ARBA00012707"/>
    </source>
</evidence>
<keyword evidence="16" id="KW-1185">Reference proteome</keyword>
<evidence type="ECO:0000256" key="10">
    <source>
        <dbReference type="ARBA" id="ARBA00023315"/>
    </source>
</evidence>